<organism evidence="1 2">
    <name type="scientific">Anaerobutyricum hallii</name>
    <dbReference type="NCBI Taxonomy" id="39488"/>
    <lineage>
        <taxon>Bacteria</taxon>
        <taxon>Bacillati</taxon>
        <taxon>Bacillota</taxon>
        <taxon>Clostridia</taxon>
        <taxon>Lachnospirales</taxon>
        <taxon>Lachnospiraceae</taxon>
        <taxon>Anaerobutyricum</taxon>
    </lineage>
</organism>
<dbReference type="InterPro" id="IPR046710">
    <property type="entry name" value="DUF6783"/>
</dbReference>
<keyword evidence="2" id="KW-1185">Reference proteome</keyword>
<sequence>MICGKNARACLKNHSYNLHAPICGIFCLHSVGVARYAALIQAKSPTNCNAHLAESIFQTRSKESKKVIRRMAKSQKFSKDSYNIK</sequence>
<gene>
    <name evidence="1" type="ORF">DW833_11825</name>
</gene>
<accession>A0A414B3N1</accession>
<reference evidence="1 2" key="1">
    <citation type="submission" date="2018-08" db="EMBL/GenBank/DDBJ databases">
        <title>A genome reference for cultivated species of the human gut microbiota.</title>
        <authorList>
            <person name="Zou Y."/>
            <person name="Xue W."/>
            <person name="Luo G."/>
        </authorList>
    </citation>
    <scope>NUCLEOTIDE SEQUENCE [LARGE SCALE GENOMIC DNA]</scope>
    <source>
        <strain evidence="1 2">AM34-3LB</strain>
    </source>
</reference>
<proteinExistence type="predicted"/>
<evidence type="ECO:0000313" key="1">
    <source>
        <dbReference type="EMBL" id="RHC62468.1"/>
    </source>
</evidence>
<comment type="caution">
    <text evidence="1">The sequence shown here is derived from an EMBL/GenBank/DDBJ whole genome shotgun (WGS) entry which is preliminary data.</text>
</comment>
<dbReference type="AlphaFoldDB" id="A0A414B3N1"/>
<name>A0A414B3N1_9FIRM</name>
<protein>
    <submittedName>
        <fullName evidence="1">Uncharacterized protein</fullName>
    </submittedName>
</protein>
<dbReference type="Pfam" id="PF20574">
    <property type="entry name" value="DUF6783"/>
    <property type="match status" value="1"/>
</dbReference>
<dbReference type="Proteomes" id="UP000284621">
    <property type="component" value="Unassembled WGS sequence"/>
</dbReference>
<dbReference type="EMBL" id="QSID01000014">
    <property type="protein sequence ID" value="RHC62468.1"/>
    <property type="molecule type" value="Genomic_DNA"/>
</dbReference>
<evidence type="ECO:0000313" key="2">
    <source>
        <dbReference type="Proteomes" id="UP000284621"/>
    </source>
</evidence>